<accession>A0A655BKZ2</accession>
<evidence type="ECO:0000313" key="1">
    <source>
        <dbReference type="EMBL" id="CNT54303.1"/>
    </source>
</evidence>
<organism evidence="1 2">
    <name type="scientific">Salmonella enterica subsp. enterica serovar Bovismorbificans</name>
    <dbReference type="NCBI Taxonomy" id="58097"/>
    <lineage>
        <taxon>Bacteria</taxon>
        <taxon>Pseudomonadati</taxon>
        <taxon>Pseudomonadota</taxon>
        <taxon>Gammaproteobacteria</taxon>
        <taxon>Enterobacterales</taxon>
        <taxon>Enterobacteriaceae</taxon>
        <taxon>Salmonella</taxon>
    </lineage>
</organism>
<evidence type="ECO:0000313" key="2">
    <source>
        <dbReference type="Proteomes" id="UP000041314"/>
    </source>
</evidence>
<reference evidence="1 2" key="1">
    <citation type="submission" date="2015-03" db="EMBL/GenBank/DDBJ databases">
        <authorList>
            <consortium name="Pathogen Informatics"/>
        </authorList>
    </citation>
    <scope>NUCLEOTIDE SEQUENCE [LARGE SCALE GENOMIC DNA]</scope>
    <source>
        <strain evidence="1 2">A1104</strain>
    </source>
</reference>
<dbReference type="EMBL" id="CQPA01000001">
    <property type="protein sequence ID" value="CNT54303.1"/>
    <property type="molecule type" value="Genomic_DNA"/>
</dbReference>
<dbReference type="Proteomes" id="UP000041314">
    <property type="component" value="Unassembled WGS sequence"/>
</dbReference>
<dbReference type="AlphaFoldDB" id="A0A655BKZ2"/>
<name>A0A655BKZ2_SALET</name>
<gene>
    <name evidence="1" type="ORF">ERS008198_00047</name>
</gene>
<proteinExistence type="predicted"/>
<sequence length="107" mass="11749">MTAIALDMTPNRVHRAFTDHPVIDINPAHAALRGKRNKGGMKRLHIAFTQVKALFGEDHNAAALRRFVGQRSELRGVSQRAFVHPSGGNKIGRLAVAERDSAGFIQQ</sequence>
<protein>
    <submittedName>
        <fullName evidence="1">Uncharacterized protein</fullName>
    </submittedName>
</protein>